<dbReference type="Proteomes" id="UP001177260">
    <property type="component" value="Unassembled WGS sequence"/>
</dbReference>
<evidence type="ECO:0000313" key="2">
    <source>
        <dbReference type="Proteomes" id="UP001177260"/>
    </source>
</evidence>
<organism evidence="1 2">
    <name type="scientific">Aspergillus melleus</name>
    <dbReference type="NCBI Taxonomy" id="138277"/>
    <lineage>
        <taxon>Eukaryota</taxon>
        <taxon>Fungi</taxon>
        <taxon>Dikarya</taxon>
        <taxon>Ascomycota</taxon>
        <taxon>Pezizomycotina</taxon>
        <taxon>Eurotiomycetes</taxon>
        <taxon>Eurotiomycetidae</taxon>
        <taxon>Eurotiales</taxon>
        <taxon>Aspergillaceae</taxon>
        <taxon>Aspergillus</taxon>
        <taxon>Aspergillus subgen. Circumdati</taxon>
    </lineage>
</organism>
<name>A0ACC3AMN0_9EURO</name>
<keyword evidence="2" id="KW-1185">Reference proteome</keyword>
<evidence type="ECO:0000313" key="1">
    <source>
        <dbReference type="EMBL" id="KAK1138757.1"/>
    </source>
</evidence>
<protein>
    <submittedName>
        <fullName evidence="1">Uncharacterized protein</fullName>
    </submittedName>
</protein>
<dbReference type="EMBL" id="JAOPJF010000131">
    <property type="protein sequence ID" value="KAK1138757.1"/>
    <property type="molecule type" value="Genomic_DNA"/>
</dbReference>
<accession>A0ACC3AMN0</accession>
<comment type="caution">
    <text evidence="1">The sequence shown here is derived from an EMBL/GenBank/DDBJ whole genome shotgun (WGS) entry which is preliminary data.</text>
</comment>
<sequence>MSPPSSPQADLRKTSALLRDDLTSVVPAQLSYLTIYNPLLGPTDETIQDQIVFYTSRAARLRRREDSAAGTDDNEPNGEHNEKLRQIGLAQGMVSFARNFTQGKPVEYIETEKTTIVLDELEKDWWILACIDLTRLPIDASNGSSSQRDASESPSVQYSSREMCPPHLLIQQLRRAHSIFLLHHDITLDALYQRVGRPALCSLLDGFWRKFSKNWEVLLSGNPAVDMYNGIKLSAGGELGIGVGEEEWGSGEREVFEDFVDRTDGLVDLMISRFGDPSVPNEDQATTNKAGSTNEDQNNTQWLGLDSHPRPSDGVIFSGMGALSRRSVARVSQWMEWIYRYGPDTYGVGDDPTSPRRRKRRRKPRGRSSKNNNEHGISSDNASADASFSPGIPRPLVTGQSPAPQRDSEADSQASGESSPSQNEGGKDWIGFKPETFVKYLTFGYGSAWGPSSGTPSPHPRVEALKQEDGSTGANKKTASPASAQQISDGDSPRTEDNAKPKNPGKFLIGLHKDPATANTQSSDGLNQANKSPVGSEETIMQRTLNLHMADPREDATADEQCPDPTKLRVVVYVHQPFVYTFLFDPEAPSLVDPSLYQSIHHQLTPLHKTLVNSTSPANAAARISMSGGAFDVNRRFITKNQAVYDLVYDPSNLTVRTSIPNIPDLGAHPPETRDPNAAPWSRVESLNIHHRLLSTYVETRSRALEVERTCKTSRGWWIVWVRFPGSGSGRSDDDDAVQETQSSDGSGAACQEAFLIRKSSDHVPSVSHGRSGSGSRFFRDLGGVTSPGLASSRADTGPGKLVEGLGLDARRYIENLLSLNR</sequence>
<reference evidence="1 2" key="1">
    <citation type="journal article" date="2023" name="ACS Omega">
        <title>Identification of the Neoaspergillic Acid Biosynthesis Gene Cluster by Establishing an In Vitro CRISPR-Ribonucleoprotein Genetic System in Aspergillus melleus.</title>
        <authorList>
            <person name="Yuan B."/>
            <person name="Grau M.F."/>
            <person name="Murata R.M."/>
            <person name="Torok T."/>
            <person name="Venkateswaran K."/>
            <person name="Stajich J.E."/>
            <person name="Wang C.C.C."/>
        </authorList>
    </citation>
    <scope>NUCLEOTIDE SEQUENCE [LARGE SCALE GENOMIC DNA]</scope>
    <source>
        <strain evidence="1 2">IMV 1140</strain>
    </source>
</reference>
<gene>
    <name evidence="1" type="ORF">N8T08_002022</name>
</gene>
<proteinExistence type="predicted"/>